<comment type="caution">
    <text evidence="2">The sequence shown here is derived from an EMBL/GenBank/DDBJ whole genome shotgun (WGS) entry which is preliminary data.</text>
</comment>
<feature type="region of interest" description="Disordered" evidence="1">
    <location>
        <begin position="43"/>
        <end position="108"/>
    </location>
</feature>
<dbReference type="EMBL" id="BKCJ010165344">
    <property type="protein sequence ID" value="GEY27659.1"/>
    <property type="molecule type" value="Genomic_DNA"/>
</dbReference>
<name>A0A699HHI8_TANCI</name>
<protein>
    <submittedName>
        <fullName evidence="2">Uncharacterized protein</fullName>
    </submittedName>
</protein>
<dbReference type="AlphaFoldDB" id="A0A699HHI8"/>
<proteinExistence type="predicted"/>
<feature type="compositionally biased region" description="Basic and acidic residues" evidence="1">
    <location>
        <begin position="69"/>
        <end position="108"/>
    </location>
</feature>
<gene>
    <name evidence="2" type="ORF">Tci_399633</name>
</gene>
<feature type="non-terminal residue" evidence="2">
    <location>
        <position position="1"/>
    </location>
</feature>
<evidence type="ECO:0000313" key="2">
    <source>
        <dbReference type="EMBL" id="GEY27659.1"/>
    </source>
</evidence>
<evidence type="ECO:0000256" key="1">
    <source>
        <dbReference type="SAM" id="MobiDB-lite"/>
    </source>
</evidence>
<reference evidence="2" key="1">
    <citation type="journal article" date="2019" name="Sci. Rep.">
        <title>Draft genome of Tanacetum cinerariifolium, the natural source of mosquito coil.</title>
        <authorList>
            <person name="Yamashiro T."/>
            <person name="Shiraishi A."/>
            <person name="Satake H."/>
            <person name="Nakayama K."/>
        </authorList>
    </citation>
    <scope>NUCLEOTIDE SEQUENCE</scope>
</reference>
<accession>A0A699HHI8</accession>
<organism evidence="2">
    <name type="scientific">Tanacetum cinerariifolium</name>
    <name type="common">Dalmatian daisy</name>
    <name type="synonym">Chrysanthemum cinerariifolium</name>
    <dbReference type="NCBI Taxonomy" id="118510"/>
    <lineage>
        <taxon>Eukaryota</taxon>
        <taxon>Viridiplantae</taxon>
        <taxon>Streptophyta</taxon>
        <taxon>Embryophyta</taxon>
        <taxon>Tracheophyta</taxon>
        <taxon>Spermatophyta</taxon>
        <taxon>Magnoliopsida</taxon>
        <taxon>eudicotyledons</taxon>
        <taxon>Gunneridae</taxon>
        <taxon>Pentapetalae</taxon>
        <taxon>asterids</taxon>
        <taxon>campanulids</taxon>
        <taxon>Asterales</taxon>
        <taxon>Asteraceae</taxon>
        <taxon>Asteroideae</taxon>
        <taxon>Anthemideae</taxon>
        <taxon>Anthemidinae</taxon>
        <taxon>Tanacetum</taxon>
    </lineage>
</organism>
<sequence>AKIEADYELTQRFQAEEQYELTDAEKARLFVKFLEKRRKLFAAKRTEEKKNRPPTKAQQRSLITELVDESIKKDEAKTAQESSSKREGDELEQERSKKQKVKDDKESEELKKYLEIISDNGDDVTINATPLPIKSPIIVDYKIYKEEKKSYI</sequence>